<evidence type="ECO:0000313" key="1">
    <source>
        <dbReference type="EMBL" id="KAK6642453.1"/>
    </source>
</evidence>
<dbReference type="Proteomes" id="UP001372834">
    <property type="component" value="Unassembled WGS sequence"/>
</dbReference>
<name>A0AAN8PAX8_POLSC</name>
<feature type="non-terminal residue" evidence="1">
    <location>
        <position position="1"/>
    </location>
</feature>
<dbReference type="EMBL" id="JAWJWE010000002">
    <property type="protein sequence ID" value="KAK6642453.1"/>
    <property type="molecule type" value="Genomic_DNA"/>
</dbReference>
<proteinExistence type="predicted"/>
<accession>A0AAN8PAX8</accession>
<protein>
    <submittedName>
        <fullName evidence="1">Uncharacterized protein</fullName>
    </submittedName>
</protein>
<gene>
    <name evidence="1" type="ORF">RUM43_003955</name>
</gene>
<sequence>YENTHPEQEKKKNISAHFARRIPARMAAYLVVALAGDVNVSKGESKNATQERKLINHTE</sequence>
<reference evidence="1 2" key="1">
    <citation type="submission" date="2023-10" db="EMBL/GenBank/DDBJ databases">
        <title>Genomes of two closely related lineages of the louse Polyplax serrata with different host specificities.</title>
        <authorList>
            <person name="Martinu J."/>
            <person name="Tarabai H."/>
            <person name="Stefka J."/>
            <person name="Hypsa V."/>
        </authorList>
    </citation>
    <scope>NUCLEOTIDE SEQUENCE [LARGE SCALE GENOMIC DNA]</scope>
    <source>
        <strain evidence="1">HR10_N</strain>
    </source>
</reference>
<dbReference type="AlphaFoldDB" id="A0AAN8PAX8"/>
<organism evidence="1 2">
    <name type="scientific">Polyplax serrata</name>
    <name type="common">Common mouse louse</name>
    <dbReference type="NCBI Taxonomy" id="468196"/>
    <lineage>
        <taxon>Eukaryota</taxon>
        <taxon>Metazoa</taxon>
        <taxon>Ecdysozoa</taxon>
        <taxon>Arthropoda</taxon>
        <taxon>Hexapoda</taxon>
        <taxon>Insecta</taxon>
        <taxon>Pterygota</taxon>
        <taxon>Neoptera</taxon>
        <taxon>Paraneoptera</taxon>
        <taxon>Psocodea</taxon>
        <taxon>Troctomorpha</taxon>
        <taxon>Phthiraptera</taxon>
        <taxon>Anoplura</taxon>
        <taxon>Polyplacidae</taxon>
        <taxon>Polyplax</taxon>
    </lineage>
</organism>
<comment type="caution">
    <text evidence="1">The sequence shown here is derived from an EMBL/GenBank/DDBJ whole genome shotgun (WGS) entry which is preliminary data.</text>
</comment>
<evidence type="ECO:0000313" key="2">
    <source>
        <dbReference type="Proteomes" id="UP001372834"/>
    </source>
</evidence>